<keyword evidence="5" id="KW-0482">Metalloprotease</keyword>
<dbReference type="SUPFAM" id="SSF102712">
    <property type="entry name" value="JAB1/MPN domain"/>
    <property type="match status" value="1"/>
</dbReference>
<dbReference type="PROSITE" id="PS01302">
    <property type="entry name" value="UPF0758"/>
    <property type="match status" value="1"/>
</dbReference>
<accession>A0A8R1IIM7</accession>
<reference evidence="8" key="1">
    <citation type="submission" date="2010-08" db="EMBL/GenBank/DDBJ databases">
        <authorList>
            <consortium name="Caenorhabditis japonica Sequencing Consortium"/>
            <person name="Wilson R.K."/>
        </authorList>
    </citation>
    <scope>NUCLEOTIDE SEQUENCE [LARGE SCALE GENOMIC DNA]</scope>
    <source>
        <strain evidence="8">DF5081</strain>
    </source>
</reference>
<dbReference type="InterPro" id="IPR001405">
    <property type="entry name" value="UPF0758"/>
</dbReference>
<keyword evidence="8" id="KW-1185">Reference proteome</keyword>
<dbReference type="Proteomes" id="UP000005237">
    <property type="component" value="Unassembled WGS sequence"/>
</dbReference>
<keyword evidence="3" id="KW-0378">Hydrolase</keyword>
<dbReference type="AlphaFoldDB" id="A0A8R1IIM7"/>
<dbReference type="PROSITE" id="PS50249">
    <property type="entry name" value="MPN"/>
    <property type="match status" value="1"/>
</dbReference>
<keyword evidence="4" id="KW-0862">Zinc</keyword>
<dbReference type="CDD" id="cd08071">
    <property type="entry name" value="MPN_DUF2466"/>
    <property type="match status" value="1"/>
</dbReference>
<dbReference type="Gene3D" id="3.40.140.10">
    <property type="entry name" value="Cytidine Deaminase, domain 2"/>
    <property type="match status" value="1"/>
</dbReference>
<dbReference type="InterPro" id="IPR025657">
    <property type="entry name" value="RadC_JAB"/>
</dbReference>
<dbReference type="NCBIfam" id="TIGR00608">
    <property type="entry name" value="radc"/>
    <property type="match status" value="1"/>
</dbReference>
<evidence type="ECO:0000313" key="8">
    <source>
        <dbReference type="Proteomes" id="UP000005237"/>
    </source>
</evidence>
<protein>
    <submittedName>
        <fullName evidence="7">MPN domain-containing protein</fullName>
    </submittedName>
</protein>
<dbReference type="PANTHER" id="PTHR30471:SF3">
    <property type="entry name" value="UPF0758 PROTEIN YEES-RELATED"/>
    <property type="match status" value="1"/>
</dbReference>
<keyword evidence="1" id="KW-0645">Protease</keyword>
<keyword evidence="2" id="KW-0479">Metal-binding</keyword>
<dbReference type="EnsemblMetazoa" id="CJA37076.1">
    <property type="protein sequence ID" value="CJA37076.1"/>
    <property type="gene ID" value="WBGene00212923"/>
</dbReference>
<evidence type="ECO:0000256" key="2">
    <source>
        <dbReference type="ARBA" id="ARBA00022723"/>
    </source>
</evidence>
<dbReference type="PANTHER" id="PTHR30471">
    <property type="entry name" value="DNA REPAIR PROTEIN RADC"/>
    <property type="match status" value="1"/>
</dbReference>
<organism evidence="7 8">
    <name type="scientific">Caenorhabditis japonica</name>
    <dbReference type="NCBI Taxonomy" id="281687"/>
    <lineage>
        <taxon>Eukaryota</taxon>
        <taxon>Metazoa</taxon>
        <taxon>Ecdysozoa</taxon>
        <taxon>Nematoda</taxon>
        <taxon>Chromadorea</taxon>
        <taxon>Rhabditida</taxon>
        <taxon>Rhabditina</taxon>
        <taxon>Rhabditomorpha</taxon>
        <taxon>Rhabditoidea</taxon>
        <taxon>Rhabditidae</taxon>
        <taxon>Peloderinae</taxon>
        <taxon>Caenorhabditis</taxon>
    </lineage>
</organism>
<name>A0A8R1IIM7_CAEJA</name>
<evidence type="ECO:0000256" key="1">
    <source>
        <dbReference type="ARBA" id="ARBA00022670"/>
    </source>
</evidence>
<dbReference type="GO" id="GO:0046872">
    <property type="term" value="F:metal ion binding"/>
    <property type="evidence" value="ECO:0007669"/>
    <property type="project" value="UniProtKB-KW"/>
</dbReference>
<dbReference type="GO" id="GO:0006508">
    <property type="term" value="P:proteolysis"/>
    <property type="evidence" value="ECO:0007669"/>
    <property type="project" value="UniProtKB-KW"/>
</dbReference>
<evidence type="ECO:0000256" key="5">
    <source>
        <dbReference type="ARBA" id="ARBA00023049"/>
    </source>
</evidence>
<dbReference type="Pfam" id="PF04002">
    <property type="entry name" value="RadC"/>
    <property type="match status" value="1"/>
</dbReference>
<evidence type="ECO:0000313" key="7">
    <source>
        <dbReference type="EnsemblMetazoa" id="CJA37076.1"/>
    </source>
</evidence>
<sequence length="165" mass="18138">MTHSTYRPLFIADSAGGYVEATHDQILSIASVVADLQYANGPTFTDPKLVRGYLSLKLRGRPNEVFMGLFLNSQNRLIEARELFQGTINAAAVYPREIARQALQLNAAGIIIAHNHPSGVPTPSQADNRVTKDLKEVLKFIDVVLLDHFVVGRHEIVSFAESGLL</sequence>
<evidence type="ECO:0000256" key="3">
    <source>
        <dbReference type="ARBA" id="ARBA00022801"/>
    </source>
</evidence>
<evidence type="ECO:0000256" key="4">
    <source>
        <dbReference type="ARBA" id="ARBA00022833"/>
    </source>
</evidence>
<feature type="domain" description="MPN" evidence="6">
    <location>
        <begin position="43"/>
        <end position="165"/>
    </location>
</feature>
<dbReference type="InterPro" id="IPR020891">
    <property type="entry name" value="UPF0758_CS"/>
</dbReference>
<dbReference type="GO" id="GO:0008237">
    <property type="term" value="F:metallopeptidase activity"/>
    <property type="evidence" value="ECO:0007669"/>
    <property type="project" value="UniProtKB-KW"/>
</dbReference>
<reference evidence="7" key="2">
    <citation type="submission" date="2022-06" db="UniProtKB">
        <authorList>
            <consortium name="EnsemblMetazoa"/>
        </authorList>
    </citation>
    <scope>IDENTIFICATION</scope>
    <source>
        <strain evidence="7">DF5081</strain>
    </source>
</reference>
<evidence type="ECO:0000259" key="6">
    <source>
        <dbReference type="PROSITE" id="PS50249"/>
    </source>
</evidence>
<dbReference type="InterPro" id="IPR037518">
    <property type="entry name" value="MPN"/>
</dbReference>
<proteinExistence type="predicted"/>